<accession>A0A8S5NZT3</accession>
<organism evidence="1">
    <name type="scientific">Myoviridae sp. ctLnO19</name>
    <dbReference type="NCBI Taxonomy" id="2825085"/>
    <lineage>
        <taxon>Viruses</taxon>
        <taxon>Duplodnaviria</taxon>
        <taxon>Heunggongvirae</taxon>
        <taxon>Uroviricota</taxon>
        <taxon>Caudoviricetes</taxon>
    </lineage>
</organism>
<dbReference type="EMBL" id="BK015301">
    <property type="protein sequence ID" value="DAE00343.1"/>
    <property type="molecule type" value="Genomic_DNA"/>
</dbReference>
<evidence type="ECO:0000313" key="1">
    <source>
        <dbReference type="EMBL" id="DAE00343.1"/>
    </source>
</evidence>
<name>A0A8S5NZT3_9CAUD</name>
<sequence>MCGREYTPERGVHLHCFMFLDGNVVKNETDFSLKIGKRWKDISGGYYYPRNLDKNKLPDLGEVLGKIEYWDLERIEKLIVCCKYLIKNNANRDWLIETGNIGNKKLFSCSNLGDVEDLFYEHEYHLLETDTKRKYRVSYKWIQYLRLSKLESYFKSHSVNDYRRVNPLYRRGE</sequence>
<protein>
    <submittedName>
        <fullName evidence="1">Inovirus Gp2</fullName>
    </submittedName>
</protein>
<reference evidence="1" key="1">
    <citation type="journal article" date="2021" name="Proc. Natl. Acad. Sci. U.S.A.">
        <title>A Catalog of Tens of Thousands of Viruses from Human Metagenomes Reveals Hidden Associations with Chronic Diseases.</title>
        <authorList>
            <person name="Tisza M.J."/>
            <person name="Buck C.B."/>
        </authorList>
    </citation>
    <scope>NUCLEOTIDE SEQUENCE</scope>
    <source>
        <strain evidence="1">CtLnO19</strain>
    </source>
</reference>
<proteinExistence type="predicted"/>